<evidence type="ECO:0000313" key="3">
    <source>
        <dbReference type="Proteomes" id="UP000199370"/>
    </source>
</evidence>
<reference evidence="2 3" key="1">
    <citation type="submission" date="2016-10" db="EMBL/GenBank/DDBJ databases">
        <authorList>
            <person name="de Groot N.N."/>
        </authorList>
    </citation>
    <scope>NUCLEOTIDE SEQUENCE [LARGE SCALE GENOMIC DNA]</scope>
    <source>
        <strain evidence="3">EB21,IBRC-M 10013,KCTC 4048</strain>
    </source>
</reference>
<dbReference type="STRING" id="996166.SAMN05192554_106114"/>
<feature type="transmembrane region" description="Helical" evidence="1">
    <location>
        <begin position="46"/>
        <end position="74"/>
    </location>
</feature>
<keyword evidence="1" id="KW-0472">Membrane</keyword>
<proteinExistence type="predicted"/>
<gene>
    <name evidence="2" type="ORF">SAMN05192554_106114</name>
</gene>
<accession>A0A1G9VHL0</accession>
<dbReference type="RefSeq" id="WP_089732318.1">
    <property type="nucleotide sequence ID" value="NZ_JBHUJM010000006.1"/>
</dbReference>
<protein>
    <submittedName>
        <fullName evidence="2">Uncharacterized protein</fullName>
    </submittedName>
</protein>
<keyword evidence="1" id="KW-0812">Transmembrane</keyword>
<keyword evidence="1" id="KW-1133">Transmembrane helix</keyword>
<name>A0A1G9VHL0_9EURY</name>
<dbReference type="AlphaFoldDB" id="A0A1G9VHL0"/>
<evidence type="ECO:0000256" key="1">
    <source>
        <dbReference type="SAM" id="Phobius"/>
    </source>
</evidence>
<evidence type="ECO:0000313" key="2">
    <source>
        <dbReference type="EMBL" id="SDM71541.1"/>
    </source>
</evidence>
<dbReference type="Proteomes" id="UP000199370">
    <property type="component" value="Unassembled WGS sequence"/>
</dbReference>
<sequence length="77" mass="7677">MSTTTHTRTEYSRPTVSVPQGLGRALFALVALLTGAGLAVSFVPGLLLVAGLALWAGLLALVVLAPVAVVHAVAASA</sequence>
<feature type="transmembrane region" description="Helical" evidence="1">
    <location>
        <begin position="21"/>
        <end position="40"/>
    </location>
</feature>
<organism evidence="2 3">
    <name type="scientific">Haloarchaeobius iranensis</name>
    <dbReference type="NCBI Taxonomy" id="996166"/>
    <lineage>
        <taxon>Archaea</taxon>
        <taxon>Methanobacteriati</taxon>
        <taxon>Methanobacteriota</taxon>
        <taxon>Stenosarchaea group</taxon>
        <taxon>Halobacteria</taxon>
        <taxon>Halobacteriales</taxon>
        <taxon>Halorubellaceae</taxon>
        <taxon>Haloarchaeobius</taxon>
    </lineage>
</organism>
<dbReference type="EMBL" id="FNIA01000006">
    <property type="protein sequence ID" value="SDM71541.1"/>
    <property type="molecule type" value="Genomic_DNA"/>
</dbReference>
<keyword evidence="3" id="KW-1185">Reference proteome</keyword>